<keyword evidence="3" id="KW-1185">Reference proteome</keyword>
<dbReference type="HOGENOM" id="CLU_522995_0_0_1"/>
<name>G0N3F2_CAEBE</name>
<sequence>MTDVVLKKEKLKKTDDISSTKSGINGGVAGNAKNAARFIVKKGAPTRVDGVKTANQAGKGVITGGISGAARNAARYLIKEGGTRYYNGVNIFDKAVRNGRGHPTWFARVDYATIKNPQAHINVNRAVTGLKDPHIPLSNVAAQNTATAGKALNVLNKAAPVLTAVAVVYDTYQIGKNVIKDKEYGSKRNTTQKVVTTAATWGGGFGGAAGGATIGTAMLPGIGTLIGGIVGGIVGGIGSSIGSEIATNAAMDAYEFDITYPECKLCYEIFECRVYQTGVQAVCEDCRNREQKISGALSEKDSCKGCGVKLVGSEGNGRCNTCKAKKCSWCGTPDESLERMELEEGPVELCKTCMDALNKEIEKMLNVEELLEDEEGKESENISNGNEGAEKEEEDVDTESEFEEIPAGEVEIKIEEVKVEEEQKVEDQKNDWNCKLCGTTLHGSKTPEGEDELTVLCARCRENEANEILQKKELEELAPPKKIVSFSSKTCKWCDEKFFCKATEENCEFCPKCEALKPKKK</sequence>
<dbReference type="OMA" id="NPQAHIN"/>
<dbReference type="EMBL" id="GL379834">
    <property type="protein sequence ID" value="EGT51587.1"/>
    <property type="molecule type" value="Genomic_DNA"/>
</dbReference>
<gene>
    <name evidence="2" type="ORF">CAEBREN_21210</name>
</gene>
<protein>
    <submittedName>
        <fullName evidence="2">Uncharacterized protein</fullName>
    </submittedName>
</protein>
<feature type="region of interest" description="Disordered" evidence="1">
    <location>
        <begin position="371"/>
        <end position="402"/>
    </location>
</feature>
<accession>G0N3F2</accession>
<dbReference type="AlphaFoldDB" id="G0N3F2"/>
<dbReference type="eggNOG" id="ENOG502TJHG">
    <property type="taxonomic scope" value="Eukaryota"/>
</dbReference>
<dbReference type="InParanoid" id="G0N3F2"/>
<proteinExistence type="predicted"/>
<evidence type="ECO:0000256" key="1">
    <source>
        <dbReference type="SAM" id="MobiDB-lite"/>
    </source>
</evidence>
<dbReference type="OrthoDB" id="5875966at2759"/>
<feature type="compositionally biased region" description="Acidic residues" evidence="1">
    <location>
        <begin position="390"/>
        <end position="402"/>
    </location>
</feature>
<dbReference type="Proteomes" id="UP000008068">
    <property type="component" value="Unassembled WGS sequence"/>
</dbReference>
<evidence type="ECO:0000313" key="2">
    <source>
        <dbReference type="EMBL" id="EGT51587.1"/>
    </source>
</evidence>
<dbReference type="STRING" id="135651.G0N3F2"/>
<reference evidence="3" key="1">
    <citation type="submission" date="2011-07" db="EMBL/GenBank/DDBJ databases">
        <authorList>
            <consortium name="Caenorhabditis brenneri Sequencing and Analysis Consortium"/>
            <person name="Wilson R.K."/>
        </authorList>
    </citation>
    <scope>NUCLEOTIDE SEQUENCE [LARGE SCALE GENOMIC DNA]</scope>
    <source>
        <strain evidence="3">PB2801</strain>
    </source>
</reference>
<dbReference type="PANTHER" id="PTHR21525">
    <property type="entry name" value="MOTILE SPERM PROTEIN"/>
    <property type="match status" value="1"/>
</dbReference>
<dbReference type="PANTHER" id="PTHR21525:SF9">
    <property type="entry name" value="CHANNEL_COLICIN DOMAIN-CONTAINING PROTEIN"/>
    <property type="match status" value="1"/>
</dbReference>
<organism evidence="3">
    <name type="scientific">Caenorhabditis brenneri</name>
    <name type="common">Nematode worm</name>
    <dbReference type="NCBI Taxonomy" id="135651"/>
    <lineage>
        <taxon>Eukaryota</taxon>
        <taxon>Metazoa</taxon>
        <taxon>Ecdysozoa</taxon>
        <taxon>Nematoda</taxon>
        <taxon>Chromadorea</taxon>
        <taxon>Rhabditida</taxon>
        <taxon>Rhabditina</taxon>
        <taxon>Rhabditomorpha</taxon>
        <taxon>Rhabditoidea</taxon>
        <taxon>Rhabditidae</taxon>
        <taxon>Peloderinae</taxon>
        <taxon>Caenorhabditis</taxon>
    </lineage>
</organism>
<evidence type="ECO:0000313" key="3">
    <source>
        <dbReference type="Proteomes" id="UP000008068"/>
    </source>
</evidence>